<dbReference type="GO" id="GO:0043473">
    <property type="term" value="P:pigmentation"/>
    <property type="evidence" value="ECO:0007669"/>
    <property type="project" value="TreeGrafter"/>
</dbReference>
<dbReference type="CDD" id="cd00055">
    <property type="entry name" value="EGF_Lam"/>
    <property type="match status" value="1"/>
</dbReference>
<evidence type="ECO:0000256" key="10">
    <source>
        <dbReference type="ARBA" id="ARBA00023033"/>
    </source>
</evidence>
<dbReference type="GO" id="GO:0042438">
    <property type="term" value="P:melanin biosynthetic process"/>
    <property type="evidence" value="ECO:0007669"/>
    <property type="project" value="UniProtKB-KW"/>
</dbReference>
<keyword evidence="5" id="KW-0812">Transmembrane</keyword>
<evidence type="ECO:0000256" key="6">
    <source>
        <dbReference type="ARBA" id="ARBA00022723"/>
    </source>
</evidence>
<evidence type="ECO:0000259" key="17">
    <source>
        <dbReference type="PROSITE" id="PS00497"/>
    </source>
</evidence>
<keyword evidence="6" id="KW-0479">Metal-binding</keyword>
<dbReference type="Pfam" id="PF00264">
    <property type="entry name" value="Tyrosinase"/>
    <property type="match status" value="1"/>
</dbReference>
<keyword evidence="8" id="KW-0560">Oxidoreductase</keyword>
<feature type="chain" id="PRO_5004303817" description="Tyrosinase" evidence="16">
    <location>
        <begin position="21"/>
        <end position="596"/>
    </location>
</feature>
<evidence type="ECO:0000256" key="14">
    <source>
        <dbReference type="ARBA" id="ARBA00039304"/>
    </source>
</evidence>
<keyword evidence="10" id="KW-0503">Monooxygenase</keyword>
<dbReference type="Gene3D" id="1.10.1280.10">
    <property type="entry name" value="Di-copper center containing domain from catechol oxidase"/>
    <property type="match status" value="1"/>
</dbReference>
<dbReference type="PROSITE" id="PS00498">
    <property type="entry name" value="TYROSINASE_2"/>
    <property type="match status" value="1"/>
</dbReference>
<dbReference type="PANTHER" id="PTHR11474:SF124">
    <property type="entry name" value="TYROSINASE"/>
    <property type="match status" value="1"/>
</dbReference>
<comment type="cofactor">
    <cofactor evidence="1">
        <name>Cu(2+)</name>
        <dbReference type="ChEBI" id="CHEBI:29036"/>
    </cofactor>
</comment>
<comment type="similarity">
    <text evidence="3">Belongs to the tyrosinase family.</text>
</comment>
<proteinExistence type="evidence at transcript level"/>
<sequence>MSLQTFLLIFLWLAPLLVRSQFPRACTTDNALDTRECCPVVIDSSGSSKCGEVQGRGFCDNVISPAAGRELKFKLLLDDRIEWPNAFYDKICRCNANYDGVNCGKCKPGYVGIYCQEKRPLVIRQNIKMMSSVEVDTFIRSINKSKYTTSENYVVLTTSYDRILAGEAPAFSNITIYNLFVWMHYYISRSNFAITEEVYNNLTTDVGPRDFTNIPLENLQRFLNNSSNLLVINNDLDYAHEGPSFLPWHRYFLLKWEEEIRNVVLNSESFGLPYWDWTASQDCDMCSDEYFGGRNPSDDKLLSEGSVFSQWDIICTKLDQYTLNGQQCAGEKEGPLLRNFGNYDPQRSSDIPTREEVEQSLRFSTYDTFPYDNSSNQSFRNILEGFADSENGTAPNHISTLHNAIHLYMNGTMSLVPSSANDPLFLVHHVFIDSIYERWLQDKRNSEIFSPLVNIPGTKVGHRLHDFMVPFFPLVRQVDGFQRSEELGYRYDYIGSKFENESILDQSNHTNDLSGFQEWEKSFWRMSEMKQVLSCPPVILLLALASESYALFYACTTAFSTACHFATKLRKVAKYTEEQGGNVIKEFDLADTALLL</sequence>
<dbReference type="PRINTS" id="PR00092">
    <property type="entry name" value="TYROSINASE"/>
</dbReference>
<dbReference type="InterPro" id="IPR002049">
    <property type="entry name" value="LE_dom"/>
</dbReference>
<reference evidence="19" key="1">
    <citation type="journal article" date="1997" name="Dev. Dyn.">
        <title>Ascidian tyrosinase gene: its unique structure and expression in the developing brain.</title>
        <authorList>
            <person name="Sato S."/>
            <person name="Masuya H."/>
            <person name="Numakunai T."/>
            <person name="Satoh N."/>
            <person name="Ikeo K."/>
            <person name="Gojobori T."/>
            <person name="Tamura K."/>
            <person name="Ide H."/>
            <person name="Takeuchi T."/>
            <person name="Yamamoto H."/>
        </authorList>
    </citation>
    <scope>NUCLEOTIDE SEQUENCE</scope>
    <source>
        <tissue evidence="19">Whole embryos</tissue>
    </source>
</reference>
<dbReference type="GO" id="GO:0046872">
    <property type="term" value="F:metal ion binding"/>
    <property type="evidence" value="ECO:0007669"/>
    <property type="project" value="UniProtKB-KW"/>
</dbReference>
<evidence type="ECO:0000256" key="1">
    <source>
        <dbReference type="ARBA" id="ARBA00001973"/>
    </source>
</evidence>
<keyword evidence="11" id="KW-0470">Melanin biosynthesis</keyword>
<keyword evidence="12" id="KW-0472">Membrane</keyword>
<dbReference type="AlphaFoldDB" id="Q868D0"/>
<dbReference type="InterPro" id="IPR008922">
    <property type="entry name" value="Di-copper_centre_dom_sf"/>
</dbReference>
<evidence type="ECO:0000256" key="12">
    <source>
        <dbReference type="ARBA" id="ARBA00023136"/>
    </source>
</evidence>
<feature type="signal peptide" evidence="16">
    <location>
        <begin position="1"/>
        <end position="20"/>
    </location>
</feature>
<evidence type="ECO:0000256" key="7">
    <source>
        <dbReference type="ARBA" id="ARBA00022729"/>
    </source>
</evidence>
<organism evidence="19">
    <name type="scientific">Halocynthia roretzi</name>
    <name type="common">Sea squirt</name>
    <name type="synonym">Cynthia roretzi</name>
    <dbReference type="NCBI Taxonomy" id="7729"/>
    <lineage>
        <taxon>Eukaryota</taxon>
        <taxon>Metazoa</taxon>
        <taxon>Chordata</taxon>
        <taxon>Tunicata</taxon>
        <taxon>Ascidiacea</taxon>
        <taxon>Stolidobranchia</taxon>
        <taxon>Pyuridae</taxon>
        <taxon>Halocynthia</taxon>
    </lineage>
</organism>
<dbReference type="PROSITE" id="PS00497">
    <property type="entry name" value="TYROSINASE_1"/>
    <property type="match status" value="1"/>
</dbReference>
<evidence type="ECO:0000313" key="19">
    <source>
        <dbReference type="EMBL" id="BAC76424.1"/>
    </source>
</evidence>
<evidence type="ECO:0000256" key="8">
    <source>
        <dbReference type="ARBA" id="ARBA00023002"/>
    </source>
</evidence>
<dbReference type="EMBL" id="D63950">
    <property type="protein sequence ID" value="BAC76424.1"/>
    <property type="molecule type" value="mRNA"/>
</dbReference>
<evidence type="ECO:0000256" key="13">
    <source>
        <dbReference type="ARBA" id="ARBA00023180"/>
    </source>
</evidence>
<evidence type="ECO:0000259" key="18">
    <source>
        <dbReference type="PROSITE" id="PS00498"/>
    </source>
</evidence>
<dbReference type="GO" id="GO:0004503">
    <property type="term" value="F:tyrosinase activity"/>
    <property type="evidence" value="ECO:0007669"/>
    <property type="project" value="UniProtKB-EC"/>
</dbReference>
<feature type="domain" description="Tyrosinase copper-binding" evidence="18">
    <location>
        <begin position="422"/>
        <end position="433"/>
    </location>
</feature>
<evidence type="ECO:0000256" key="11">
    <source>
        <dbReference type="ARBA" id="ARBA00023101"/>
    </source>
</evidence>
<accession>Q868D0</accession>
<comment type="subcellular location">
    <subcellularLocation>
        <location evidence="2">Melanosome membrane</location>
        <topology evidence="2">Single-pass type I membrane protein</topology>
    </subcellularLocation>
</comment>
<evidence type="ECO:0000256" key="3">
    <source>
        <dbReference type="ARBA" id="ARBA00009928"/>
    </source>
</evidence>
<dbReference type="PANTHER" id="PTHR11474">
    <property type="entry name" value="TYROSINASE FAMILY MEMBER"/>
    <property type="match status" value="1"/>
</dbReference>
<name>Q868D0_HALRO</name>
<protein>
    <recommendedName>
        <fullName evidence="14">Tyrosinase</fullName>
        <ecNumber evidence="4">1.14.18.1</ecNumber>
    </recommendedName>
    <alternativeName>
        <fullName evidence="15">Monophenol monooxygenase</fullName>
    </alternativeName>
</protein>
<dbReference type="GO" id="GO:0031410">
    <property type="term" value="C:cytoplasmic vesicle"/>
    <property type="evidence" value="ECO:0007669"/>
    <property type="project" value="UniProtKB-ARBA"/>
</dbReference>
<evidence type="ECO:0000256" key="15">
    <source>
        <dbReference type="ARBA" id="ARBA00042251"/>
    </source>
</evidence>
<keyword evidence="7 16" id="KW-0732">Signal</keyword>
<evidence type="ECO:0000256" key="16">
    <source>
        <dbReference type="SAM" id="SignalP"/>
    </source>
</evidence>
<evidence type="ECO:0000256" key="9">
    <source>
        <dbReference type="ARBA" id="ARBA00023008"/>
    </source>
</evidence>
<evidence type="ECO:0000256" key="2">
    <source>
        <dbReference type="ARBA" id="ARBA00004573"/>
    </source>
</evidence>
<feature type="domain" description="Tyrosinase copper-binding" evidence="17">
    <location>
        <begin position="240"/>
        <end position="257"/>
    </location>
</feature>
<evidence type="ECO:0000256" key="5">
    <source>
        <dbReference type="ARBA" id="ARBA00022692"/>
    </source>
</evidence>
<dbReference type="InterPro" id="IPR050316">
    <property type="entry name" value="Tyrosinase/Hemocyanin"/>
</dbReference>
<dbReference type="InterPro" id="IPR002227">
    <property type="entry name" value="Tyrosinase_Cu-bd"/>
</dbReference>
<dbReference type="EC" id="1.14.18.1" evidence="4"/>
<keyword evidence="9" id="KW-0186">Copper</keyword>
<evidence type="ECO:0000256" key="4">
    <source>
        <dbReference type="ARBA" id="ARBA00011906"/>
    </source>
</evidence>
<keyword evidence="13" id="KW-0325">Glycoprotein</keyword>
<dbReference type="SUPFAM" id="SSF48056">
    <property type="entry name" value="Di-copper centre-containing domain"/>
    <property type="match status" value="1"/>
</dbReference>